<dbReference type="InterPro" id="IPR003329">
    <property type="entry name" value="Cytidylyl_trans"/>
</dbReference>
<dbReference type="SUPFAM" id="SSF53448">
    <property type="entry name" value="Nucleotide-diphospho-sugar transferases"/>
    <property type="match status" value="1"/>
</dbReference>
<dbReference type="CDD" id="cd02517">
    <property type="entry name" value="CMP-KDO-Synthetase"/>
    <property type="match status" value="1"/>
</dbReference>
<organism evidence="3">
    <name type="scientific">marine metagenome</name>
    <dbReference type="NCBI Taxonomy" id="408172"/>
    <lineage>
        <taxon>unclassified sequences</taxon>
        <taxon>metagenomes</taxon>
        <taxon>ecological metagenomes</taxon>
    </lineage>
</organism>
<dbReference type="GO" id="GO:0005829">
    <property type="term" value="C:cytosol"/>
    <property type="evidence" value="ECO:0007669"/>
    <property type="project" value="TreeGrafter"/>
</dbReference>
<evidence type="ECO:0000256" key="2">
    <source>
        <dbReference type="ARBA" id="ARBA00022695"/>
    </source>
</evidence>
<evidence type="ECO:0000313" key="3">
    <source>
        <dbReference type="EMBL" id="SVC03219.1"/>
    </source>
</evidence>
<reference evidence="3" key="1">
    <citation type="submission" date="2018-05" db="EMBL/GenBank/DDBJ databases">
        <authorList>
            <person name="Lanie J.A."/>
            <person name="Ng W.-L."/>
            <person name="Kazmierczak K.M."/>
            <person name="Andrzejewski T.M."/>
            <person name="Davidsen T.M."/>
            <person name="Wayne K.J."/>
            <person name="Tettelin H."/>
            <person name="Glass J.I."/>
            <person name="Rusch D."/>
            <person name="Podicherti R."/>
            <person name="Tsui H.-C.T."/>
            <person name="Winkler M.E."/>
        </authorList>
    </citation>
    <scope>NUCLEOTIDE SEQUENCE</scope>
</reference>
<dbReference type="InterPro" id="IPR004528">
    <property type="entry name" value="KdsB"/>
</dbReference>
<dbReference type="GO" id="GO:0008690">
    <property type="term" value="F:3-deoxy-manno-octulosonate cytidylyltransferase activity"/>
    <property type="evidence" value="ECO:0007669"/>
    <property type="project" value="InterPro"/>
</dbReference>
<keyword evidence="1" id="KW-0808">Transferase</keyword>
<evidence type="ECO:0008006" key="4">
    <source>
        <dbReference type="Google" id="ProtNLM"/>
    </source>
</evidence>
<sequence>MPARLESSRLPRKALKDICGLPMIVHVFKRCLLSKKLDEVYVATDSFEIKEVVEKYGGKVIMTSSKHETGTDRIAEAALELDVEIIVNIQGDEALVNPEYIDRVANELIENPDINVGILVNSFSKKDSPSDIKVVLNKNNDVMYLSRSDIPSDSRLNNPPMLKAYHVVPFRKKFLLEFSQWDKGSLEKIEFNEYLRILENGERIRAVYVESDAVSIDTPEDLQYVREVMPYDLWFPQYK</sequence>
<dbReference type="NCBIfam" id="NF003952">
    <property type="entry name" value="PRK05450.1-5"/>
    <property type="match status" value="1"/>
</dbReference>
<dbReference type="NCBIfam" id="TIGR00466">
    <property type="entry name" value="kdsB"/>
    <property type="match status" value="1"/>
</dbReference>
<dbReference type="Pfam" id="PF02348">
    <property type="entry name" value="CTP_transf_3"/>
    <property type="match status" value="1"/>
</dbReference>
<proteinExistence type="predicted"/>
<dbReference type="EMBL" id="UINC01069666">
    <property type="protein sequence ID" value="SVC03219.1"/>
    <property type="molecule type" value="Genomic_DNA"/>
</dbReference>
<dbReference type="InterPro" id="IPR029044">
    <property type="entry name" value="Nucleotide-diphossugar_trans"/>
</dbReference>
<evidence type="ECO:0000256" key="1">
    <source>
        <dbReference type="ARBA" id="ARBA00022679"/>
    </source>
</evidence>
<protein>
    <recommendedName>
        <fullName evidence="4">3-deoxy-manno-octulosonate cytidylyltransferase</fullName>
    </recommendedName>
</protein>
<name>A0A382IV87_9ZZZZ</name>
<accession>A0A382IV87</accession>
<dbReference type="AlphaFoldDB" id="A0A382IV87"/>
<dbReference type="PANTHER" id="PTHR42866:SF2">
    <property type="entry name" value="3-DEOXY-MANNO-OCTULOSONATE CYTIDYLYLTRANSFERASE, MITOCHONDRIAL"/>
    <property type="match status" value="1"/>
</dbReference>
<keyword evidence="2" id="KW-0548">Nucleotidyltransferase</keyword>
<gene>
    <name evidence="3" type="ORF">METZ01_LOCUS256073</name>
</gene>
<dbReference type="Gene3D" id="3.90.550.10">
    <property type="entry name" value="Spore Coat Polysaccharide Biosynthesis Protein SpsA, Chain A"/>
    <property type="match status" value="1"/>
</dbReference>
<dbReference type="PANTHER" id="PTHR42866">
    <property type="entry name" value="3-DEOXY-MANNO-OCTULOSONATE CYTIDYLYLTRANSFERASE"/>
    <property type="match status" value="1"/>
</dbReference>